<feature type="domain" description="F5/8 type C" evidence="11">
    <location>
        <begin position="629"/>
        <end position="742"/>
    </location>
</feature>
<dbReference type="InterPro" id="IPR027268">
    <property type="entry name" value="Peptidase_M4/M1_CTD_sf"/>
</dbReference>
<evidence type="ECO:0000256" key="4">
    <source>
        <dbReference type="ARBA" id="ARBA00022729"/>
    </source>
</evidence>
<feature type="region of interest" description="Disordered" evidence="10">
    <location>
        <begin position="430"/>
        <end position="451"/>
    </location>
</feature>
<feature type="domain" description="Peptidase M4" evidence="12">
    <location>
        <begin position="284"/>
        <end position="399"/>
    </location>
</feature>
<feature type="compositionally biased region" description="Low complexity" evidence="10">
    <location>
        <begin position="430"/>
        <end position="444"/>
    </location>
</feature>
<dbReference type="AlphaFoldDB" id="A0A370DCM3"/>
<protein>
    <submittedName>
        <fullName evidence="15">Zinc metalloprotease</fullName>
    </submittedName>
</protein>
<dbReference type="InterPro" id="IPR050728">
    <property type="entry name" value="Zinc_Metalloprotease_M4"/>
</dbReference>
<keyword evidence="5" id="KW-0378">Hydrolase</keyword>
<name>A0A370DCM3_9GAMM</name>
<dbReference type="CDD" id="cd09597">
    <property type="entry name" value="M4_TLP"/>
    <property type="match status" value="1"/>
</dbReference>
<proteinExistence type="inferred from homology"/>
<reference evidence="15 16" key="1">
    <citation type="journal article" date="2018" name="ISME J.">
        <title>Endosymbiont genomes yield clues of tubeworm success.</title>
        <authorList>
            <person name="Li Y."/>
            <person name="Liles M.R."/>
            <person name="Halanych K.M."/>
        </authorList>
    </citation>
    <scope>NUCLEOTIDE SEQUENCE [LARGE SCALE GENOMIC DNA]</scope>
    <source>
        <strain evidence="15">A1464</strain>
    </source>
</reference>
<evidence type="ECO:0000313" key="15">
    <source>
        <dbReference type="EMBL" id="RDH82330.1"/>
    </source>
</evidence>
<feature type="domain" description="Peptidase M4 C-terminal" evidence="13">
    <location>
        <begin position="402"/>
        <end position="578"/>
    </location>
</feature>
<dbReference type="InterPro" id="IPR000421">
    <property type="entry name" value="FA58C"/>
</dbReference>
<dbReference type="Pfam" id="PF02868">
    <property type="entry name" value="Peptidase_M4_C"/>
    <property type="match status" value="1"/>
</dbReference>
<evidence type="ECO:0000259" key="12">
    <source>
        <dbReference type="Pfam" id="PF01447"/>
    </source>
</evidence>
<dbReference type="PRINTS" id="PR00730">
    <property type="entry name" value="THERMOLYSIN"/>
</dbReference>
<dbReference type="Pfam" id="PF07504">
    <property type="entry name" value="FTP"/>
    <property type="match status" value="1"/>
</dbReference>
<comment type="caution">
    <text evidence="15">The sequence shown here is derived from an EMBL/GenBank/DDBJ whole genome shotgun (WGS) entry which is preliminary data.</text>
</comment>
<dbReference type="Gene3D" id="3.10.450.490">
    <property type="match status" value="1"/>
</dbReference>
<dbReference type="Proteomes" id="UP000254266">
    <property type="component" value="Unassembled WGS sequence"/>
</dbReference>
<evidence type="ECO:0000256" key="10">
    <source>
        <dbReference type="SAM" id="MobiDB-lite"/>
    </source>
</evidence>
<dbReference type="InterPro" id="IPR011096">
    <property type="entry name" value="FTP_domain"/>
</dbReference>
<dbReference type="Pfam" id="PF00754">
    <property type="entry name" value="F5_F8_type_C"/>
    <property type="match status" value="1"/>
</dbReference>
<keyword evidence="2" id="KW-0645">Protease</keyword>
<feature type="active site" description="Proton donor" evidence="9">
    <location>
        <position position="492"/>
    </location>
</feature>
<feature type="region of interest" description="Disordered" evidence="10">
    <location>
        <begin position="577"/>
        <end position="624"/>
    </location>
</feature>
<keyword evidence="4" id="KW-0732">Signal</keyword>
<keyword evidence="6" id="KW-0862">Zinc</keyword>
<keyword evidence="7 15" id="KW-0482">Metalloprotease</keyword>
<dbReference type="EMBL" id="QFXC01000011">
    <property type="protein sequence ID" value="RDH82330.1"/>
    <property type="molecule type" value="Genomic_DNA"/>
</dbReference>
<feature type="compositionally biased region" description="Gly residues" evidence="10">
    <location>
        <begin position="590"/>
        <end position="608"/>
    </location>
</feature>
<evidence type="ECO:0000256" key="2">
    <source>
        <dbReference type="ARBA" id="ARBA00022670"/>
    </source>
</evidence>
<feature type="region of interest" description="Disordered" evidence="10">
    <location>
        <begin position="463"/>
        <end position="490"/>
    </location>
</feature>
<dbReference type="PANTHER" id="PTHR33794:SF1">
    <property type="entry name" value="BACILLOLYSIN"/>
    <property type="match status" value="1"/>
</dbReference>
<dbReference type="Gene3D" id="3.10.170.10">
    <property type="match status" value="1"/>
</dbReference>
<dbReference type="InterPro" id="IPR001570">
    <property type="entry name" value="Peptidase_M4_C_domain"/>
</dbReference>
<feature type="region of interest" description="Disordered" evidence="10">
    <location>
        <begin position="71"/>
        <end position="95"/>
    </location>
</feature>
<evidence type="ECO:0000259" key="13">
    <source>
        <dbReference type="Pfam" id="PF02868"/>
    </source>
</evidence>
<evidence type="ECO:0000256" key="7">
    <source>
        <dbReference type="ARBA" id="ARBA00023049"/>
    </source>
</evidence>
<dbReference type="GO" id="GO:0004222">
    <property type="term" value="F:metalloendopeptidase activity"/>
    <property type="evidence" value="ECO:0007669"/>
    <property type="project" value="InterPro"/>
</dbReference>
<dbReference type="GO" id="GO:0046872">
    <property type="term" value="F:metal ion binding"/>
    <property type="evidence" value="ECO:0007669"/>
    <property type="project" value="UniProtKB-KW"/>
</dbReference>
<evidence type="ECO:0000256" key="5">
    <source>
        <dbReference type="ARBA" id="ARBA00022801"/>
    </source>
</evidence>
<keyword evidence="3" id="KW-0479">Metal-binding</keyword>
<dbReference type="InterPro" id="IPR013856">
    <property type="entry name" value="Peptidase_M4_domain"/>
</dbReference>
<evidence type="ECO:0000256" key="9">
    <source>
        <dbReference type="PIRSR" id="PIRSR623612-1"/>
    </source>
</evidence>
<dbReference type="SUPFAM" id="SSF49785">
    <property type="entry name" value="Galactose-binding domain-like"/>
    <property type="match status" value="1"/>
</dbReference>
<dbReference type="Gene3D" id="2.60.120.260">
    <property type="entry name" value="Galactose-binding domain-like"/>
    <property type="match status" value="1"/>
</dbReference>
<dbReference type="InterPro" id="IPR023612">
    <property type="entry name" value="Peptidase_M4"/>
</dbReference>
<keyword evidence="16" id="KW-1185">Reference proteome</keyword>
<keyword evidence="8" id="KW-0865">Zymogen</keyword>
<dbReference type="Gene3D" id="1.10.390.10">
    <property type="entry name" value="Neutral Protease Domain 2"/>
    <property type="match status" value="1"/>
</dbReference>
<accession>A0A370DCM3</accession>
<feature type="active site" evidence="9">
    <location>
        <position position="392"/>
    </location>
</feature>
<feature type="compositionally biased region" description="Basic and acidic residues" evidence="10">
    <location>
        <begin position="463"/>
        <end position="484"/>
    </location>
</feature>
<dbReference type="SUPFAM" id="SSF55486">
    <property type="entry name" value="Metalloproteases ('zincins'), catalytic domain"/>
    <property type="match status" value="1"/>
</dbReference>
<dbReference type="InterPro" id="IPR008979">
    <property type="entry name" value="Galactose-bd-like_sf"/>
</dbReference>
<dbReference type="Pfam" id="PF01447">
    <property type="entry name" value="Peptidase_M4"/>
    <property type="match status" value="1"/>
</dbReference>
<dbReference type="PANTHER" id="PTHR33794">
    <property type="entry name" value="BACILLOLYSIN"/>
    <property type="match status" value="1"/>
</dbReference>
<dbReference type="GO" id="GO:0006508">
    <property type="term" value="P:proteolysis"/>
    <property type="evidence" value="ECO:0007669"/>
    <property type="project" value="UniProtKB-KW"/>
</dbReference>
<sequence>MFSKTLVATAVAATLTSAYWLQSETQPSVESATENTGRTTELRKIPSRHLTTNNSLPPPAPIPNQLVANLSSSSTVNSQAQRNTGSHQSRFPQQRASDDDNIFISHSQKQPLFATTADDARKLILQSGNQHLQIQQGDDLLLKTSKRDQKGNVIYKYGQTYEGIPVFGRELVVQITPSDEVGLIAGQFESNIKLDTSPSMTASTAMDIAFSAFKETPTDTPTVLEAPQLVVYTDEKIAPVLTYRVVVEYNTLQTGYKKEQVFINANSGQPINHITLIYSAFNYSIHTLNNQCLSQNGSGLPGTEITKDDGEHAAGVDANSGHAYWFYKHMFNRDSWDNSGRKLVSTIHARFQGSNGSCGSDNAFFTGSQMIYGDGDTGLKNPGAAIDIFGHEFSHGFTSAESNLTYQNQSGAINESISDVMGVGVSIWKTSGGSSTGNPSSFNPTDKDWDMGEDAALTQSWQRHMDDPEENGKSKDDYNDRYTGSDDNGGVHSNSGIMNLAFYLLSEGGTHPRGNTTIDVTGLGAEKALQIYYYANDNLFTSSTNFEDARQKLATAAKTLYSCEEWEAVHQSYDAVNVPGTRGDECGSDDTGGGDTGGGTGGDTGSGDAGDTTQPPSSGDNIALGSAYSASSQYSYNYAPGNATDGNTGSYWVSRNIYNPSSTEHILLNLGSNQSFSQIDINWGGSDAAGNLSVYVWRNNQWTYVGGNSGSPARSVNFASTQGQYIAITMKNGLYRRWYAIKELEIH</sequence>
<feature type="domain" description="FTP" evidence="14">
    <location>
        <begin position="139"/>
        <end position="188"/>
    </location>
</feature>
<evidence type="ECO:0000259" key="14">
    <source>
        <dbReference type="Pfam" id="PF07504"/>
    </source>
</evidence>
<organism evidence="15 16">
    <name type="scientific">endosymbiont of Galathealinum brachiosum</name>
    <dbReference type="NCBI Taxonomy" id="2200906"/>
    <lineage>
        <taxon>Bacteria</taxon>
        <taxon>Pseudomonadati</taxon>
        <taxon>Pseudomonadota</taxon>
        <taxon>Gammaproteobacteria</taxon>
        <taxon>sulfur-oxidizing symbionts</taxon>
    </lineage>
</organism>
<evidence type="ECO:0000256" key="6">
    <source>
        <dbReference type="ARBA" id="ARBA00022833"/>
    </source>
</evidence>
<evidence type="ECO:0000256" key="8">
    <source>
        <dbReference type="ARBA" id="ARBA00023145"/>
    </source>
</evidence>
<evidence type="ECO:0000256" key="3">
    <source>
        <dbReference type="ARBA" id="ARBA00022723"/>
    </source>
</evidence>
<evidence type="ECO:0000259" key="11">
    <source>
        <dbReference type="Pfam" id="PF00754"/>
    </source>
</evidence>
<evidence type="ECO:0000256" key="1">
    <source>
        <dbReference type="ARBA" id="ARBA00009388"/>
    </source>
</evidence>
<comment type="similarity">
    <text evidence="1">Belongs to the peptidase M4 family.</text>
</comment>
<evidence type="ECO:0000313" key="16">
    <source>
        <dbReference type="Proteomes" id="UP000254266"/>
    </source>
</evidence>
<gene>
    <name evidence="15" type="ORF">DIZ80_08510</name>
</gene>